<dbReference type="GO" id="GO:0006281">
    <property type="term" value="P:DNA repair"/>
    <property type="evidence" value="ECO:0007669"/>
    <property type="project" value="TreeGrafter"/>
</dbReference>
<dbReference type="GO" id="GO:0003682">
    <property type="term" value="F:chromatin binding"/>
    <property type="evidence" value="ECO:0007669"/>
    <property type="project" value="TreeGrafter"/>
</dbReference>
<feature type="region of interest" description="Disordered" evidence="1">
    <location>
        <begin position="81"/>
        <end position="112"/>
    </location>
</feature>
<evidence type="ECO:0000256" key="1">
    <source>
        <dbReference type="SAM" id="MobiDB-lite"/>
    </source>
</evidence>
<evidence type="ECO:0000313" key="3">
    <source>
        <dbReference type="EMBL" id="GFR53168.1"/>
    </source>
</evidence>
<feature type="non-terminal residue" evidence="3">
    <location>
        <position position="129"/>
    </location>
</feature>
<dbReference type="AlphaFoldDB" id="A0AAD3E5U1"/>
<dbReference type="GO" id="GO:0000278">
    <property type="term" value="P:mitotic cell cycle"/>
    <property type="evidence" value="ECO:0007669"/>
    <property type="project" value="TreeGrafter"/>
</dbReference>
<reference evidence="3 4" key="1">
    <citation type="journal article" date="2021" name="Sci. Rep.">
        <title>Genome sequencing of the multicellular alga Astrephomene provides insights into convergent evolution of germ-soma differentiation.</title>
        <authorList>
            <person name="Yamashita S."/>
            <person name="Yamamoto K."/>
            <person name="Matsuzaki R."/>
            <person name="Suzuki S."/>
            <person name="Yamaguchi H."/>
            <person name="Hirooka S."/>
            <person name="Minakuchi Y."/>
            <person name="Miyagishima S."/>
            <person name="Kawachi M."/>
            <person name="Toyoda A."/>
            <person name="Nozaki H."/>
        </authorList>
    </citation>
    <scope>NUCLEOTIDE SEQUENCE [LARGE SCALE GENOMIC DNA]</scope>
    <source>
        <strain evidence="3 4">NIES-4017</strain>
    </source>
</reference>
<evidence type="ECO:0000259" key="2">
    <source>
        <dbReference type="Pfam" id="PF12341"/>
    </source>
</evidence>
<dbReference type="GO" id="GO:0006261">
    <property type="term" value="P:DNA-templated DNA replication"/>
    <property type="evidence" value="ECO:0007669"/>
    <property type="project" value="TreeGrafter"/>
</dbReference>
<organism evidence="3 4">
    <name type="scientific">Astrephomene gubernaculifera</name>
    <dbReference type="NCBI Taxonomy" id="47775"/>
    <lineage>
        <taxon>Eukaryota</taxon>
        <taxon>Viridiplantae</taxon>
        <taxon>Chlorophyta</taxon>
        <taxon>core chlorophytes</taxon>
        <taxon>Chlorophyceae</taxon>
        <taxon>CS clade</taxon>
        <taxon>Chlamydomonadales</taxon>
        <taxon>Astrephomenaceae</taxon>
        <taxon>Astrephomene</taxon>
    </lineage>
</organism>
<name>A0AAD3E5U1_9CHLO</name>
<feature type="non-terminal residue" evidence="3">
    <location>
        <position position="1"/>
    </location>
</feature>
<feature type="region of interest" description="Disordered" evidence="1">
    <location>
        <begin position="1"/>
        <end position="26"/>
    </location>
</feature>
<dbReference type="GO" id="GO:0043596">
    <property type="term" value="C:nuclear replication fork"/>
    <property type="evidence" value="ECO:0007669"/>
    <property type="project" value="TreeGrafter"/>
</dbReference>
<feature type="compositionally biased region" description="Pro residues" evidence="1">
    <location>
        <begin position="1"/>
        <end position="24"/>
    </location>
</feature>
<accession>A0AAD3E5U1</accession>
<dbReference type="EMBL" id="BMAR01000094">
    <property type="protein sequence ID" value="GFR53168.1"/>
    <property type="molecule type" value="Genomic_DNA"/>
</dbReference>
<gene>
    <name evidence="3" type="ORF">Agub_g15891</name>
</gene>
<dbReference type="PANTHER" id="PTHR19932:SF10">
    <property type="entry name" value="WD REPEAT AND HMG-BOX DNA-BINDING PROTEIN 1"/>
    <property type="match status" value="1"/>
</dbReference>
<protein>
    <recommendedName>
        <fullName evidence="2">WDHD1/CFT4 second beta-propeller domain-containing protein</fullName>
    </recommendedName>
</protein>
<comment type="caution">
    <text evidence="3">The sequence shown here is derived from an EMBL/GenBank/DDBJ whole genome shotgun (WGS) entry which is preliminary data.</text>
</comment>
<evidence type="ECO:0000313" key="4">
    <source>
        <dbReference type="Proteomes" id="UP001054857"/>
    </source>
</evidence>
<keyword evidence="4" id="KW-1185">Reference proteome</keyword>
<proteinExistence type="predicted"/>
<feature type="domain" description="WDHD1/CFT4 second beta-propeller" evidence="2">
    <location>
        <begin position="14"/>
        <end position="129"/>
    </location>
</feature>
<sequence length="129" mass="13609">TVVAPPAGPAPQPPIQPGATPPEPGRPRFLCFNMIGSVASRPVEDHHAVEVLFHDSSRFTSRVPLLTDYYGFDKASLGEKGVVYSSPPSKSASPPSPSDGGEGGGEGSDAIPCMVMFRPFDSWAPNSDW</sequence>
<dbReference type="PANTHER" id="PTHR19932">
    <property type="entry name" value="WD REPEAT AND HMG-BOX DNA BINDING PROTEIN"/>
    <property type="match status" value="1"/>
</dbReference>
<dbReference type="InterPro" id="IPR022100">
    <property type="entry name" value="WDHD1/CFT4_beta-prop_2nd"/>
</dbReference>
<dbReference type="Proteomes" id="UP001054857">
    <property type="component" value="Unassembled WGS sequence"/>
</dbReference>
<dbReference type="Pfam" id="PF12341">
    <property type="entry name" value="Mcl1_mid"/>
    <property type="match status" value="1"/>
</dbReference>